<evidence type="ECO:0000256" key="3">
    <source>
        <dbReference type="ARBA" id="ARBA00022692"/>
    </source>
</evidence>
<reference evidence="10" key="1">
    <citation type="journal article" date="2023" name="Front. Mar. Sci.">
        <title>A new Merluccius polli reference genome to investigate the effects of global change in West African waters.</title>
        <authorList>
            <person name="Mateo J.L."/>
            <person name="Blanco-Fernandez C."/>
            <person name="Garcia-Vazquez E."/>
            <person name="Machado-Schiaffino G."/>
        </authorList>
    </citation>
    <scope>NUCLEOTIDE SEQUENCE</scope>
    <source>
        <strain evidence="10">C29</strain>
        <tissue evidence="10">Fin</tissue>
    </source>
</reference>
<protein>
    <submittedName>
        <fullName evidence="10">Solute carrier family 46 member 3</fullName>
    </submittedName>
</protein>
<dbReference type="AlphaFoldDB" id="A0AA47LZ75"/>
<evidence type="ECO:0000256" key="2">
    <source>
        <dbReference type="ARBA" id="ARBA00022448"/>
    </source>
</evidence>
<feature type="transmembrane region" description="Helical" evidence="9">
    <location>
        <begin position="114"/>
        <end position="134"/>
    </location>
</feature>
<comment type="subcellular location">
    <subcellularLocation>
        <location evidence="1">Lysosome membrane</location>
        <topology evidence="1">Multi-pass membrane protein</topology>
    </subcellularLocation>
</comment>
<dbReference type="PANTHER" id="PTHR23507:SF9">
    <property type="entry name" value="LYSOSOMAL PROTON-COUPLED STEROID CONJUGATE AND BILE ACID SYMPORTER SLC46A3"/>
    <property type="match status" value="1"/>
</dbReference>
<dbReference type="GO" id="GO:0005765">
    <property type="term" value="C:lysosomal membrane"/>
    <property type="evidence" value="ECO:0007669"/>
    <property type="project" value="UniProtKB-SubCell"/>
</dbReference>
<accession>A0AA47LZ75</accession>
<comment type="caution">
    <text evidence="10">The sequence shown here is derived from an EMBL/GenBank/DDBJ whole genome shotgun (WGS) entry which is preliminary data.</text>
</comment>
<keyword evidence="6 9" id="KW-0472">Membrane</keyword>
<gene>
    <name evidence="10" type="primary">SLC46A3_1</name>
    <name evidence="10" type="ORF">N1851_035167</name>
</gene>
<evidence type="ECO:0000256" key="5">
    <source>
        <dbReference type="ARBA" id="ARBA00022989"/>
    </source>
</evidence>
<evidence type="ECO:0000256" key="1">
    <source>
        <dbReference type="ARBA" id="ARBA00004155"/>
    </source>
</evidence>
<dbReference type="GO" id="GO:0034486">
    <property type="term" value="P:vacuolar transmembrane transport"/>
    <property type="evidence" value="ECO:0007669"/>
    <property type="project" value="TreeGrafter"/>
</dbReference>
<organism evidence="10 11">
    <name type="scientific">Merluccius polli</name>
    <name type="common">Benguela hake</name>
    <name type="synonym">Merluccius cadenati</name>
    <dbReference type="NCBI Taxonomy" id="89951"/>
    <lineage>
        <taxon>Eukaryota</taxon>
        <taxon>Metazoa</taxon>
        <taxon>Chordata</taxon>
        <taxon>Craniata</taxon>
        <taxon>Vertebrata</taxon>
        <taxon>Euteleostomi</taxon>
        <taxon>Actinopterygii</taxon>
        <taxon>Neopterygii</taxon>
        <taxon>Teleostei</taxon>
        <taxon>Neoteleostei</taxon>
        <taxon>Acanthomorphata</taxon>
        <taxon>Zeiogadaria</taxon>
        <taxon>Gadariae</taxon>
        <taxon>Gadiformes</taxon>
        <taxon>Gadoidei</taxon>
        <taxon>Merlucciidae</taxon>
        <taxon>Merluccius</taxon>
    </lineage>
</organism>
<feature type="transmembrane region" description="Helical" evidence="9">
    <location>
        <begin position="74"/>
        <end position="94"/>
    </location>
</feature>
<evidence type="ECO:0000256" key="6">
    <source>
        <dbReference type="ARBA" id="ARBA00023136"/>
    </source>
</evidence>
<dbReference type="InterPro" id="IPR036259">
    <property type="entry name" value="MFS_trans_sf"/>
</dbReference>
<keyword evidence="3 9" id="KW-0812">Transmembrane</keyword>
<evidence type="ECO:0000256" key="8">
    <source>
        <dbReference type="ARBA" id="ARBA00023228"/>
    </source>
</evidence>
<feature type="transmembrane region" description="Helical" evidence="9">
    <location>
        <begin position="473"/>
        <end position="496"/>
    </location>
</feature>
<keyword evidence="2" id="KW-0813">Transport</keyword>
<evidence type="ECO:0000256" key="4">
    <source>
        <dbReference type="ARBA" id="ARBA00022847"/>
    </source>
</evidence>
<feature type="transmembrane region" description="Helical" evidence="9">
    <location>
        <begin position="211"/>
        <end position="231"/>
    </location>
</feature>
<evidence type="ECO:0000313" key="11">
    <source>
        <dbReference type="Proteomes" id="UP001174136"/>
    </source>
</evidence>
<sequence length="608" mass="64313">MGCVDPVQPVVAVYSFCFFMTIPLLQQYLYARLWERLSSAPYPSSSSSQNSQCANSSSNLTFTYMEVQKETSLFVLYVELSFLLPSMFSSPLLVACSDSRGRKAAMAPPLLGNLLFSACCFLVSCFSLDLRLLLGAAFLSGLLGGPPALLGGCFAYVADRCGEADRAGGGGVGVVGGGGGGATEGAERGRGSPPDGAAARRRTVSMANVDLIMGVIAGVAPAVTELLIHAVSFSWPFLVAALLHLLNLAYVLLVLRESLVSVKPLASPSSSSSTSSTSSSSSRLRGMMACAGLLRQAVLGQLQSVYMMFVMGSRRRNTALGLTLATFALYKLCKDGGMSLFVLYQLNQPLCWGELLIGCSALLGVVVHLGSFAGVFVFSRCLGDADIVLLGLLSLAAGLLMAAFANTTLLMFLVRVPLVLCDMPSAVLRSMVSHLALSSEQGAVFACVVFLEMVSVCAALVVFNSTYAATVSWFSGFSFLLAALLAVVPAILIGVLKGLRQDSEEDTNSLTAEDADSGTGVVMAYGTVASPPGRRPQSDDDRAQHPAKLPAIAYIRSRCQHWQDLRLDRGDAGAGRSSHFMKWLMTSMGSGKMMVEFFSAAMVLRVCR</sequence>
<feature type="transmembrane region" description="Helical" evidence="9">
    <location>
        <begin position="355"/>
        <end position="378"/>
    </location>
</feature>
<proteinExistence type="predicted"/>
<dbReference type="GO" id="GO:0015293">
    <property type="term" value="F:symporter activity"/>
    <property type="evidence" value="ECO:0007669"/>
    <property type="project" value="UniProtKB-KW"/>
</dbReference>
<feature type="transmembrane region" description="Helical" evidence="9">
    <location>
        <begin position="444"/>
        <end position="467"/>
    </location>
</feature>
<keyword evidence="4" id="KW-0769">Symport</keyword>
<dbReference type="PANTHER" id="PTHR23507">
    <property type="entry name" value="ZGC:174356"/>
    <property type="match status" value="1"/>
</dbReference>
<dbReference type="EMBL" id="JAOPHQ010006702">
    <property type="protein sequence ID" value="KAK0130594.1"/>
    <property type="molecule type" value="Genomic_DNA"/>
</dbReference>
<evidence type="ECO:0000256" key="9">
    <source>
        <dbReference type="SAM" id="Phobius"/>
    </source>
</evidence>
<evidence type="ECO:0000256" key="7">
    <source>
        <dbReference type="ARBA" id="ARBA00023180"/>
    </source>
</evidence>
<feature type="transmembrane region" description="Helical" evidence="9">
    <location>
        <begin position="387"/>
        <end position="406"/>
    </location>
</feature>
<keyword evidence="5 9" id="KW-1133">Transmembrane helix</keyword>
<name>A0AA47LZ75_MERPO</name>
<dbReference type="Proteomes" id="UP001174136">
    <property type="component" value="Unassembled WGS sequence"/>
</dbReference>
<dbReference type="Gene3D" id="1.20.1250.20">
    <property type="entry name" value="MFS general substrate transporter like domains"/>
    <property type="match status" value="1"/>
</dbReference>
<keyword evidence="11" id="KW-1185">Reference proteome</keyword>
<keyword evidence="7" id="KW-0325">Glycoprotein</keyword>
<feature type="transmembrane region" description="Helical" evidence="9">
    <location>
        <begin position="237"/>
        <end position="255"/>
    </location>
</feature>
<keyword evidence="8" id="KW-0458">Lysosome</keyword>
<evidence type="ECO:0000313" key="10">
    <source>
        <dbReference type="EMBL" id="KAK0130594.1"/>
    </source>
</evidence>
<feature type="transmembrane region" description="Helical" evidence="9">
    <location>
        <begin position="319"/>
        <end position="343"/>
    </location>
</feature>
<feature type="transmembrane region" description="Helical" evidence="9">
    <location>
        <begin position="12"/>
        <end position="31"/>
    </location>
</feature>
<dbReference type="SUPFAM" id="SSF103473">
    <property type="entry name" value="MFS general substrate transporter"/>
    <property type="match status" value="2"/>
</dbReference>